<evidence type="ECO:0000256" key="1">
    <source>
        <dbReference type="SAM" id="Coils"/>
    </source>
</evidence>
<reference evidence="3 4" key="1">
    <citation type="submission" date="2023-06" db="EMBL/GenBank/DDBJ databases">
        <title>Black Yeasts Isolated from many extreme environments.</title>
        <authorList>
            <person name="Coleine C."/>
            <person name="Stajich J.E."/>
            <person name="Selbmann L."/>
        </authorList>
    </citation>
    <scope>NUCLEOTIDE SEQUENCE [LARGE SCALE GENOMIC DNA]</scope>
    <source>
        <strain evidence="3 4">CCFEE 5887</strain>
    </source>
</reference>
<feature type="compositionally biased region" description="Polar residues" evidence="2">
    <location>
        <begin position="1227"/>
        <end position="1239"/>
    </location>
</feature>
<protein>
    <recommendedName>
        <fullName evidence="5">Nucleoprotein TPR/MLP1 domain-containing protein</fullName>
    </recommendedName>
</protein>
<feature type="compositionally biased region" description="Basic and acidic residues" evidence="2">
    <location>
        <begin position="803"/>
        <end position="813"/>
    </location>
</feature>
<feature type="compositionally biased region" description="Polar residues" evidence="2">
    <location>
        <begin position="1283"/>
        <end position="1304"/>
    </location>
</feature>
<evidence type="ECO:0008006" key="5">
    <source>
        <dbReference type="Google" id="ProtNLM"/>
    </source>
</evidence>
<feature type="coiled-coil region" evidence="1">
    <location>
        <begin position="654"/>
        <end position="702"/>
    </location>
</feature>
<dbReference type="PANTHER" id="PTHR23159">
    <property type="entry name" value="CENTROSOMAL PROTEIN 2"/>
    <property type="match status" value="1"/>
</dbReference>
<feature type="compositionally biased region" description="Polar residues" evidence="2">
    <location>
        <begin position="149"/>
        <end position="167"/>
    </location>
</feature>
<feature type="region of interest" description="Disordered" evidence="2">
    <location>
        <begin position="130"/>
        <end position="167"/>
    </location>
</feature>
<feature type="compositionally biased region" description="Acidic residues" evidence="2">
    <location>
        <begin position="31"/>
        <end position="50"/>
    </location>
</feature>
<evidence type="ECO:0000313" key="4">
    <source>
        <dbReference type="Proteomes" id="UP001345827"/>
    </source>
</evidence>
<feature type="region of interest" description="Disordered" evidence="2">
    <location>
        <begin position="1"/>
        <end position="81"/>
    </location>
</feature>
<feature type="compositionally biased region" description="Polar residues" evidence="2">
    <location>
        <begin position="789"/>
        <end position="802"/>
    </location>
</feature>
<comment type="caution">
    <text evidence="3">The sequence shown here is derived from an EMBL/GenBank/DDBJ whole genome shotgun (WGS) entry which is preliminary data.</text>
</comment>
<feature type="region of interest" description="Disordered" evidence="2">
    <location>
        <begin position="1283"/>
        <end position="1461"/>
    </location>
</feature>
<feature type="compositionally biased region" description="Polar residues" evidence="2">
    <location>
        <begin position="1399"/>
        <end position="1417"/>
    </location>
</feature>
<feature type="compositionally biased region" description="Polar residues" evidence="2">
    <location>
        <begin position="209"/>
        <end position="227"/>
    </location>
</feature>
<keyword evidence="4" id="KW-1185">Reference proteome</keyword>
<dbReference type="Proteomes" id="UP001345827">
    <property type="component" value="Unassembled WGS sequence"/>
</dbReference>
<evidence type="ECO:0000256" key="2">
    <source>
        <dbReference type="SAM" id="MobiDB-lite"/>
    </source>
</evidence>
<feature type="compositionally biased region" description="Polar residues" evidence="2">
    <location>
        <begin position="283"/>
        <end position="301"/>
    </location>
</feature>
<dbReference type="EMBL" id="JAXLQG010000017">
    <property type="protein sequence ID" value="KAK5531478.1"/>
    <property type="molecule type" value="Genomic_DNA"/>
</dbReference>
<keyword evidence="1" id="KW-0175">Coiled coil</keyword>
<feature type="compositionally biased region" description="Polar residues" evidence="2">
    <location>
        <begin position="64"/>
        <end position="80"/>
    </location>
</feature>
<feature type="compositionally biased region" description="Basic and acidic residues" evidence="2">
    <location>
        <begin position="12"/>
        <end position="30"/>
    </location>
</feature>
<evidence type="ECO:0000313" key="3">
    <source>
        <dbReference type="EMBL" id="KAK5531478.1"/>
    </source>
</evidence>
<dbReference type="PANTHER" id="PTHR23159:SF60">
    <property type="entry name" value="SPINDLE ASSEMBLY ABNORMAL PROTEIN 4"/>
    <property type="match status" value="1"/>
</dbReference>
<sequence>MHQVANHPASADNHRDQRQSAPADIHHSDIDDTIEEDGDFDDTPTDDDVLDTTLASDNIEESPLTKSLANRSHTRTTSQPILAGTKLFSRPVDDHEHGQSQTNNPMDQFNFVPRNMKLPMMAPQRQTPLSVETPTQHGDHAYGHKLSPSYPSISTTQEQATASFQHDTAQPNVSAIISHGIQVYQETRDTSSSSAMSGPVHADVPCQPSRRSLSSQAQGSESHSGTLQEEEDPGQPLLESDDGHASIQEEESEHSTDATAVTQMAAARIQMPPPATPRVATVDLTTPTYTGRRQAPRNGQSSRRRPTRAGGPPIHGSRIMKTPMRSPARHCHQRPQLMSPVFDEPRQPTEEDLLYLLMARARHKDEELHRAGQLEEEKERLRVQNQAANANLQRALSLHAESEAQNNTLTQNLTAFKEKYYKLKKWALEANEDCERLSNTTSGLKKSLAEVVRDRDELVSQVYHLRSSSAKATEQIGTLRSHVAIVKSEVQKQSDALSQLYGQYVEQRNHLTDEKNRCRKLDTHILFLEQENSTRSKRSNLELESLTTRFEEISKNLLQLVRVTEDSQTMNEESFRTGSNILQSIADKDLTTNADLQPIRKALGTVNSTIEAAPKFDIDRFQESISTLQKGWQAKASAEASNLLSVTQSGNADLVEAQMQVARLQERAIQYEGILELLTQARNAAEERENQERTENKKTLDELRAFGDPKELKKQITVFQNQAGEFSTRYFAALEISKQELDKQQQDIQDLRMTLPKAEQERDFLRNAAAEAKEDLRRCNKQIDEQTKRSNSLESEIRNLQSGRDKAHKTSQEAIEQLERDKSKFKNTLEKVEAEKKTIAQERHILQSQIASLRREILDAAETARKLAETTTILEATKAECEKLKNLQSQFDALKQVSHTQQEEINTKTMDVATLRDQVSELRRTNTNLEGDVQRSQNLAKDIDSLETELLDVRKQLQRKAIVEAEKERLESELAVSRNQASKVDSLQQENEQLNQTLASISRDLAQARKEGVEVASLNQTIADKDESLAILTKQLEDATIQFDENAKNKVVLQYKDEHIAALEQEKTNLEQEQSALQQEKFNLEQEKSALQQQLMKCEGELSNALLDHEARQSNPQRRVADRSGKGASAVKHSAFHEQVERVEGAEYLEDGILGTQRDPTPQPTGSTTIVPETQFDQQLEAQGGQNSLLLGEDLLNEDLSDLTSLPEESDHGDDEFDPDQEIFGAQSTQQSQRTQPEEGQSDGHRQVLQRAPSSVYSSQSEQMLLDQVAQDEARSMSGTFMRSTASNLGLDTVQEETSMQEPQSKILPRNRGNLDTGLGARRLRSESRARGRESTPFPEPSPEPRLNRESTPFVARERYQPNSAAKRRIERDDTSAASEGVSKRFKRTPANLEVKVPNTPSAKTRSGDQTPSTRLKTSLRRGSSVVGTNAPAPGKNLRNPKSQRKGSRQDKYANRFAAET</sequence>
<feature type="compositionally biased region" description="Basic and acidic residues" evidence="2">
    <location>
        <begin position="1324"/>
        <end position="1334"/>
    </location>
</feature>
<feature type="region of interest" description="Disordered" evidence="2">
    <location>
        <begin position="1227"/>
        <end position="1264"/>
    </location>
</feature>
<feature type="coiled-coil region" evidence="1">
    <location>
        <begin position="364"/>
        <end position="419"/>
    </location>
</feature>
<organism evidence="3 4">
    <name type="scientific">Vermiconidia calcicola</name>
    <dbReference type="NCBI Taxonomy" id="1690605"/>
    <lineage>
        <taxon>Eukaryota</taxon>
        <taxon>Fungi</taxon>
        <taxon>Dikarya</taxon>
        <taxon>Ascomycota</taxon>
        <taxon>Pezizomycotina</taxon>
        <taxon>Dothideomycetes</taxon>
        <taxon>Dothideomycetidae</taxon>
        <taxon>Mycosphaerellales</taxon>
        <taxon>Extremaceae</taxon>
        <taxon>Vermiconidia</taxon>
    </lineage>
</organism>
<feature type="region of interest" description="Disordered" evidence="2">
    <location>
        <begin position="1109"/>
        <end position="1143"/>
    </location>
</feature>
<gene>
    <name evidence="3" type="ORF">LTR25_008587</name>
</gene>
<feature type="region of interest" description="Disordered" evidence="2">
    <location>
        <begin position="185"/>
        <end position="321"/>
    </location>
</feature>
<proteinExistence type="predicted"/>
<feature type="compositionally biased region" description="Polar residues" evidence="2">
    <location>
        <begin position="1252"/>
        <end position="1263"/>
    </location>
</feature>
<name>A0AAV9Q166_9PEZI</name>
<feature type="region of interest" description="Disordered" evidence="2">
    <location>
        <begin position="781"/>
        <end position="813"/>
    </location>
</feature>
<accession>A0AAV9Q166</accession>
<feature type="coiled-coil region" evidence="1">
    <location>
        <begin position="1053"/>
        <end position="1101"/>
    </location>
</feature>